<dbReference type="GO" id="GO:0031122">
    <property type="term" value="P:cytoplasmic microtubule organization"/>
    <property type="evidence" value="ECO:0007669"/>
    <property type="project" value="TreeGrafter"/>
</dbReference>
<dbReference type="Proteomes" id="UP001222325">
    <property type="component" value="Unassembled WGS sequence"/>
</dbReference>
<gene>
    <name evidence="8" type="ORF">B0H15DRAFT_812084</name>
</gene>
<dbReference type="GO" id="GO:0005816">
    <property type="term" value="C:spindle pole body"/>
    <property type="evidence" value="ECO:0007669"/>
    <property type="project" value="UniProtKB-ARBA"/>
</dbReference>
<keyword evidence="9" id="KW-1185">Reference proteome</keyword>
<keyword evidence="2 5" id="KW-0963">Cytoplasm</keyword>
<evidence type="ECO:0000313" key="8">
    <source>
        <dbReference type="EMBL" id="KAJ7103380.1"/>
    </source>
</evidence>
<dbReference type="GO" id="GO:0000930">
    <property type="term" value="C:gamma-tubulin complex"/>
    <property type="evidence" value="ECO:0007669"/>
    <property type="project" value="TreeGrafter"/>
</dbReference>
<dbReference type="Gene3D" id="1.20.120.1900">
    <property type="entry name" value="Gamma-tubulin complex, C-terminal domain"/>
    <property type="match status" value="1"/>
</dbReference>
<evidence type="ECO:0000313" key="9">
    <source>
        <dbReference type="Proteomes" id="UP001222325"/>
    </source>
</evidence>
<keyword evidence="3 5" id="KW-0493">Microtubule</keyword>
<comment type="subcellular location">
    <subcellularLocation>
        <location evidence="5">Cytoplasm</location>
        <location evidence="5">Cytoskeleton</location>
        <location evidence="5">Microtubule organizing center</location>
    </subcellularLocation>
</comment>
<name>A0AAD6ULV6_9AGAR</name>
<evidence type="ECO:0000256" key="2">
    <source>
        <dbReference type="ARBA" id="ARBA00022490"/>
    </source>
</evidence>
<dbReference type="GO" id="GO:0005874">
    <property type="term" value="C:microtubule"/>
    <property type="evidence" value="ECO:0007669"/>
    <property type="project" value="UniProtKB-KW"/>
</dbReference>
<dbReference type="AlphaFoldDB" id="A0AAD6ULV6"/>
<comment type="similarity">
    <text evidence="1 5">Belongs to the TUBGCP family.</text>
</comment>
<protein>
    <recommendedName>
        <fullName evidence="5">Spindle pole body component</fullName>
    </recommendedName>
</protein>
<evidence type="ECO:0000259" key="7">
    <source>
        <dbReference type="Pfam" id="PF17681"/>
    </source>
</evidence>
<proteinExistence type="inferred from homology"/>
<sequence>MISEIFLLLAGHESSLFLAGPSIHPQFAPLLHPGEQQCLESLAQIAYRYRKIIASCKTLSRSPSRYVATVAATLTHILKEDYQTLVVDTETKVLARDPNLVASASFVPLSSIRAVFSEWDAPFAALAALVDQLEKEEKWSLPGPLIDLLLARAHTGVHRISDILSSLAVAVQRVWRTQLIAFVIHGSLSATDRLASDAYVLEDGSMPSCVSEQSRDSIVYVGRAIATIKAAQWQKQLPRNLALEHTSLLQDVLPSDQHAFDRVISQIRTNVSEWMWTNLLTQKDVEDAVDSLGNYFLLRNGEFAQSLIREIERLKLSRLTMRSGPASMIRDQDLNLALLRASLGTTAQHDPTLSLLRFSLPAGPLRPLLPSLTHAQYPTSSSMSSSLPADPSLFSSHLLGSTPLTLSYKVSWPLDLFLHKADLTIYATLFSYLSALRKTHARIHTCWTSLSNAQRARRRWTGLGEGGTAEDLQVRKTLLRCGWGVVRDMGWFLDTLLGYVMTDVLEVEFVRLKDLLGGARGMHSSGSLQSLGSGQLPAATSAASVASNAHHLDFTTLRTIHSEYLDRLLTGCLLTNPVLTALLLPIFEVCERFVAQVERWGGDVLPALLFEGSLRGGDEEVGAMVKERQGVVAEITETLQDLLESFYEQLSLSTSQQPFTATSTDASKSVIMNASFANHTTFNAAKGIKGMDGVRRHVERLLLRLDFNGAFSKGLGRKRSTNAGVLAEGGLA</sequence>
<reference evidence="8" key="1">
    <citation type="submission" date="2023-03" db="EMBL/GenBank/DDBJ databases">
        <title>Massive genome expansion in bonnet fungi (Mycena s.s.) driven by repeated elements and novel gene families across ecological guilds.</title>
        <authorList>
            <consortium name="Lawrence Berkeley National Laboratory"/>
            <person name="Harder C.B."/>
            <person name="Miyauchi S."/>
            <person name="Viragh M."/>
            <person name="Kuo A."/>
            <person name="Thoen E."/>
            <person name="Andreopoulos B."/>
            <person name="Lu D."/>
            <person name="Skrede I."/>
            <person name="Drula E."/>
            <person name="Henrissat B."/>
            <person name="Morin E."/>
            <person name="Kohler A."/>
            <person name="Barry K."/>
            <person name="LaButti K."/>
            <person name="Morin E."/>
            <person name="Salamov A."/>
            <person name="Lipzen A."/>
            <person name="Mereny Z."/>
            <person name="Hegedus B."/>
            <person name="Baldrian P."/>
            <person name="Stursova M."/>
            <person name="Weitz H."/>
            <person name="Taylor A."/>
            <person name="Grigoriev I.V."/>
            <person name="Nagy L.G."/>
            <person name="Martin F."/>
            <person name="Kauserud H."/>
        </authorList>
    </citation>
    <scope>NUCLEOTIDE SEQUENCE</scope>
    <source>
        <strain evidence="8">CBHHK173m</strain>
    </source>
</reference>
<feature type="domain" description="Gamma tubulin complex component C-terminal" evidence="6">
    <location>
        <begin position="291"/>
        <end position="709"/>
    </location>
</feature>
<dbReference type="EMBL" id="JARJCN010000002">
    <property type="protein sequence ID" value="KAJ7103380.1"/>
    <property type="molecule type" value="Genomic_DNA"/>
</dbReference>
<evidence type="ECO:0000259" key="6">
    <source>
        <dbReference type="Pfam" id="PF04130"/>
    </source>
</evidence>
<comment type="caution">
    <text evidence="8">The sequence shown here is derived from an EMBL/GenBank/DDBJ whole genome shotgun (WGS) entry which is preliminary data.</text>
</comment>
<keyword evidence="4 5" id="KW-0206">Cytoskeleton</keyword>
<evidence type="ECO:0000256" key="1">
    <source>
        <dbReference type="ARBA" id="ARBA00010337"/>
    </source>
</evidence>
<dbReference type="GO" id="GO:0000278">
    <property type="term" value="P:mitotic cell cycle"/>
    <property type="evidence" value="ECO:0007669"/>
    <property type="project" value="TreeGrafter"/>
</dbReference>
<feature type="domain" description="Gamma tubulin complex component protein N-terminal" evidence="7">
    <location>
        <begin position="2"/>
        <end position="280"/>
    </location>
</feature>
<dbReference type="GO" id="GO:0000922">
    <property type="term" value="C:spindle pole"/>
    <property type="evidence" value="ECO:0007669"/>
    <property type="project" value="InterPro"/>
</dbReference>
<dbReference type="GO" id="GO:0007020">
    <property type="term" value="P:microtubule nucleation"/>
    <property type="evidence" value="ECO:0007669"/>
    <property type="project" value="InterPro"/>
</dbReference>
<dbReference type="Pfam" id="PF04130">
    <property type="entry name" value="GCP_C_terminal"/>
    <property type="match status" value="1"/>
</dbReference>
<dbReference type="GO" id="GO:0051225">
    <property type="term" value="P:spindle assembly"/>
    <property type="evidence" value="ECO:0007669"/>
    <property type="project" value="TreeGrafter"/>
</dbReference>
<dbReference type="GO" id="GO:0051321">
    <property type="term" value="P:meiotic cell cycle"/>
    <property type="evidence" value="ECO:0007669"/>
    <property type="project" value="TreeGrafter"/>
</dbReference>
<evidence type="ECO:0000256" key="5">
    <source>
        <dbReference type="RuleBase" id="RU363050"/>
    </source>
</evidence>
<dbReference type="InterPro" id="IPR042241">
    <property type="entry name" value="GCP_C_sf"/>
</dbReference>
<evidence type="ECO:0000256" key="3">
    <source>
        <dbReference type="ARBA" id="ARBA00022701"/>
    </source>
</evidence>
<dbReference type="InterPro" id="IPR041470">
    <property type="entry name" value="GCP_N"/>
</dbReference>
<dbReference type="PANTHER" id="PTHR19302">
    <property type="entry name" value="GAMMA TUBULIN COMPLEX PROTEIN"/>
    <property type="match status" value="1"/>
</dbReference>
<accession>A0AAD6ULV6</accession>
<dbReference type="InterPro" id="IPR007259">
    <property type="entry name" value="GCP"/>
</dbReference>
<organism evidence="8 9">
    <name type="scientific">Mycena belliarum</name>
    <dbReference type="NCBI Taxonomy" id="1033014"/>
    <lineage>
        <taxon>Eukaryota</taxon>
        <taxon>Fungi</taxon>
        <taxon>Dikarya</taxon>
        <taxon>Basidiomycota</taxon>
        <taxon>Agaricomycotina</taxon>
        <taxon>Agaricomycetes</taxon>
        <taxon>Agaricomycetidae</taxon>
        <taxon>Agaricales</taxon>
        <taxon>Marasmiineae</taxon>
        <taxon>Mycenaceae</taxon>
        <taxon>Mycena</taxon>
    </lineage>
</organism>
<dbReference type="Pfam" id="PF17681">
    <property type="entry name" value="GCP_N_terminal"/>
    <property type="match status" value="1"/>
</dbReference>
<dbReference type="InterPro" id="IPR040457">
    <property type="entry name" value="GCP_C"/>
</dbReference>
<dbReference type="GO" id="GO:0043015">
    <property type="term" value="F:gamma-tubulin binding"/>
    <property type="evidence" value="ECO:0007669"/>
    <property type="project" value="InterPro"/>
</dbReference>
<dbReference type="PANTHER" id="PTHR19302:SF68">
    <property type="entry name" value="SPINDLE POLE BODY COMPONENT"/>
    <property type="match status" value="1"/>
</dbReference>
<dbReference type="GO" id="GO:0051011">
    <property type="term" value="F:microtubule minus-end binding"/>
    <property type="evidence" value="ECO:0007669"/>
    <property type="project" value="TreeGrafter"/>
</dbReference>
<evidence type="ECO:0000256" key="4">
    <source>
        <dbReference type="ARBA" id="ARBA00023212"/>
    </source>
</evidence>